<dbReference type="PANTHER" id="PTHR35869">
    <property type="entry name" value="OUTER-MEMBRANE LIPOPROTEIN CARRIER PROTEIN"/>
    <property type="match status" value="1"/>
</dbReference>
<gene>
    <name evidence="3" type="ORF">NBG4_630002</name>
</gene>
<dbReference type="OrthoDB" id="9791127at2"/>
<dbReference type="PANTHER" id="PTHR35869:SF1">
    <property type="entry name" value="OUTER-MEMBRANE LIPOPROTEIN CARRIER PROTEIN"/>
    <property type="match status" value="1"/>
</dbReference>
<dbReference type="SUPFAM" id="SSF89392">
    <property type="entry name" value="Prokaryotic lipoproteins and lipoprotein localization factors"/>
    <property type="match status" value="1"/>
</dbReference>
<feature type="chain" id="PRO_5015552377" evidence="2">
    <location>
        <begin position="33"/>
        <end position="218"/>
    </location>
</feature>
<keyword evidence="4" id="KW-1185">Reference proteome</keyword>
<dbReference type="Proteomes" id="UP000245125">
    <property type="component" value="Unassembled WGS sequence"/>
</dbReference>
<dbReference type="AlphaFoldDB" id="A0A2U3QJR4"/>
<proteinExistence type="predicted"/>
<dbReference type="Gene3D" id="2.50.20.10">
    <property type="entry name" value="Lipoprotein localisation LolA/LolB/LppX"/>
    <property type="match status" value="1"/>
</dbReference>
<organism evidence="3 4">
    <name type="scientific">Candidatus Sulfobium mesophilum</name>
    <dbReference type="NCBI Taxonomy" id="2016548"/>
    <lineage>
        <taxon>Bacteria</taxon>
        <taxon>Pseudomonadati</taxon>
        <taxon>Nitrospirota</taxon>
        <taxon>Nitrospiria</taxon>
        <taxon>Nitrospirales</taxon>
        <taxon>Nitrospiraceae</taxon>
        <taxon>Candidatus Sulfobium</taxon>
    </lineage>
</organism>
<evidence type="ECO:0000256" key="1">
    <source>
        <dbReference type="ARBA" id="ARBA00022729"/>
    </source>
</evidence>
<keyword evidence="3" id="KW-0449">Lipoprotein</keyword>
<sequence>MKKQDEAVFSSYHLVIIFFMLAHLLFPAAASASDTEQHIAKIQKAYENIKDLKGSFVQKSTIRDLDKTETYKGNFFIKPPLKMKWEYKGKTAQDITINNDTVLIYKKGERQAYKSKFDRQTYGQTPVALLGGFGNIKEEFSASAKDDSIILKPKKPMGSVTSIRIRISEDAFPIRSFIINDSYSNVIEIMISDVKINTGLRDSLFDLSLPKEVNVFEQ</sequence>
<evidence type="ECO:0000313" key="3">
    <source>
        <dbReference type="EMBL" id="SPQ01632.1"/>
    </source>
</evidence>
<evidence type="ECO:0000313" key="4">
    <source>
        <dbReference type="Proteomes" id="UP000245125"/>
    </source>
</evidence>
<keyword evidence="1 2" id="KW-0732">Signal</keyword>
<feature type="signal peptide" evidence="2">
    <location>
        <begin position="1"/>
        <end position="32"/>
    </location>
</feature>
<dbReference type="InterPro" id="IPR029046">
    <property type="entry name" value="LolA/LolB/LppX"/>
</dbReference>
<dbReference type="CDD" id="cd16325">
    <property type="entry name" value="LolA"/>
    <property type="match status" value="1"/>
</dbReference>
<accession>A0A2U3QJR4</accession>
<dbReference type="InterPro" id="IPR004564">
    <property type="entry name" value="OM_lipoprot_carrier_LolA-like"/>
</dbReference>
<protein>
    <submittedName>
        <fullName evidence="3">Putative Outer membrane lipoprotein carrier protein LolA</fullName>
    </submittedName>
</protein>
<reference evidence="4" key="1">
    <citation type="submission" date="2018-03" db="EMBL/GenBank/DDBJ databases">
        <authorList>
            <person name="Zecchin S."/>
        </authorList>
    </citation>
    <scope>NUCLEOTIDE SEQUENCE [LARGE SCALE GENOMIC DNA]</scope>
</reference>
<evidence type="ECO:0000256" key="2">
    <source>
        <dbReference type="SAM" id="SignalP"/>
    </source>
</evidence>
<dbReference type="EMBL" id="OUUY01000112">
    <property type="protein sequence ID" value="SPQ01632.1"/>
    <property type="molecule type" value="Genomic_DNA"/>
</dbReference>
<dbReference type="Pfam" id="PF03548">
    <property type="entry name" value="LolA"/>
    <property type="match status" value="1"/>
</dbReference>
<name>A0A2U3QJR4_9BACT</name>